<sequence>MLFAPATAAGGGGYTIDMTAWQQMATSAAPPQGATGDVGGVVGGTTSADANCGSGGVQYWNGWLEDDMPGLDGSC</sequence>
<organism evidence="1 2">
    <name type="scientific">Oryza meyeriana var. granulata</name>
    <dbReference type="NCBI Taxonomy" id="110450"/>
    <lineage>
        <taxon>Eukaryota</taxon>
        <taxon>Viridiplantae</taxon>
        <taxon>Streptophyta</taxon>
        <taxon>Embryophyta</taxon>
        <taxon>Tracheophyta</taxon>
        <taxon>Spermatophyta</taxon>
        <taxon>Magnoliopsida</taxon>
        <taxon>Liliopsida</taxon>
        <taxon>Poales</taxon>
        <taxon>Poaceae</taxon>
        <taxon>BOP clade</taxon>
        <taxon>Oryzoideae</taxon>
        <taxon>Oryzeae</taxon>
        <taxon>Oryzinae</taxon>
        <taxon>Oryza</taxon>
        <taxon>Oryza meyeriana</taxon>
    </lineage>
</organism>
<comment type="caution">
    <text evidence="1">The sequence shown here is derived from an EMBL/GenBank/DDBJ whole genome shotgun (WGS) entry which is preliminary data.</text>
</comment>
<evidence type="ECO:0000313" key="1">
    <source>
        <dbReference type="EMBL" id="KAF0930728.1"/>
    </source>
</evidence>
<dbReference type="Proteomes" id="UP000479710">
    <property type="component" value="Unassembled WGS sequence"/>
</dbReference>
<protein>
    <submittedName>
        <fullName evidence="1">Uncharacterized protein</fullName>
    </submittedName>
</protein>
<keyword evidence="2" id="KW-1185">Reference proteome</keyword>
<accession>A0A6G1F1C6</accession>
<name>A0A6G1F1C6_9ORYZ</name>
<proteinExistence type="predicted"/>
<gene>
    <name evidence="1" type="ORF">E2562_034921</name>
</gene>
<dbReference type="AlphaFoldDB" id="A0A6G1F1C6"/>
<reference evidence="1 2" key="1">
    <citation type="submission" date="2019-11" db="EMBL/GenBank/DDBJ databases">
        <title>Whole genome sequence of Oryza granulata.</title>
        <authorList>
            <person name="Li W."/>
        </authorList>
    </citation>
    <scope>NUCLEOTIDE SEQUENCE [LARGE SCALE GENOMIC DNA]</scope>
    <source>
        <strain evidence="2">cv. Menghai</strain>
        <tissue evidence="1">Leaf</tissue>
    </source>
</reference>
<evidence type="ECO:0000313" key="2">
    <source>
        <dbReference type="Proteomes" id="UP000479710"/>
    </source>
</evidence>
<dbReference type="EMBL" id="SPHZ02000002">
    <property type="protein sequence ID" value="KAF0930728.1"/>
    <property type="molecule type" value="Genomic_DNA"/>
</dbReference>